<evidence type="ECO:0000313" key="2">
    <source>
        <dbReference type="EMBL" id="TXK04654.1"/>
    </source>
</evidence>
<name>A0A5C8HPD5_9MICO</name>
<protein>
    <submittedName>
        <fullName evidence="2">CinA family protein</fullName>
    </submittedName>
</protein>
<dbReference type="SUPFAM" id="SSF142433">
    <property type="entry name" value="CinA-like"/>
    <property type="match status" value="1"/>
</dbReference>
<dbReference type="InterPro" id="IPR036653">
    <property type="entry name" value="CinA-like_C"/>
</dbReference>
<evidence type="ECO:0000259" key="1">
    <source>
        <dbReference type="Pfam" id="PF02464"/>
    </source>
</evidence>
<gene>
    <name evidence="2" type="ORF">FVP60_08265</name>
</gene>
<evidence type="ECO:0000313" key="3">
    <source>
        <dbReference type="Proteomes" id="UP000321196"/>
    </source>
</evidence>
<sequence>MSTAERVLAELARRGYTLSTAESLTGGLLADAFVSVPGASAVYIGGVVSYATSVKHSLLHVDAALLESRGAVDPDVALQMARGVRGAVSAEHRVDVGVATTGVAGPDPADGHAVGTVYIAVSTPETEFVVPLQLSGTRASIRQQSVVSAVEAVARALAIDSPET</sequence>
<reference evidence="2 3" key="1">
    <citation type="submission" date="2019-08" db="EMBL/GenBank/DDBJ databases">
        <authorList>
            <person name="Dong K."/>
        </authorList>
    </citation>
    <scope>NUCLEOTIDE SEQUENCE [LARGE SCALE GENOMIC DNA]</scope>
    <source>
        <strain evidence="2 3">M4-8</strain>
    </source>
</reference>
<accession>A0A5C8HPD5</accession>
<keyword evidence="3" id="KW-1185">Reference proteome</keyword>
<dbReference type="Gene3D" id="3.90.950.20">
    <property type="entry name" value="CinA-like"/>
    <property type="match status" value="1"/>
</dbReference>
<dbReference type="EMBL" id="VRSW01000002">
    <property type="protein sequence ID" value="TXK04654.1"/>
    <property type="molecule type" value="Genomic_DNA"/>
</dbReference>
<feature type="domain" description="CinA C-terminal" evidence="1">
    <location>
        <begin position="3"/>
        <end position="156"/>
    </location>
</feature>
<dbReference type="OrthoDB" id="1253990at2"/>
<dbReference type="Pfam" id="PF02464">
    <property type="entry name" value="CinA"/>
    <property type="match status" value="1"/>
</dbReference>
<organism evidence="2 3">
    <name type="scientific">Microbacterium mitrae</name>
    <dbReference type="NCBI Taxonomy" id="664640"/>
    <lineage>
        <taxon>Bacteria</taxon>
        <taxon>Bacillati</taxon>
        <taxon>Actinomycetota</taxon>
        <taxon>Actinomycetes</taxon>
        <taxon>Micrococcales</taxon>
        <taxon>Microbacteriaceae</taxon>
        <taxon>Microbacterium</taxon>
    </lineage>
</organism>
<proteinExistence type="predicted"/>
<dbReference type="InterPro" id="IPR008136">
    <property type="entry name" value="CinA_C"/>
</dbReference>
<dbReference type="NCBIfam" id="TIGR00199">
    <property type="entry name" value="PncC_domain"/>
    <property type="match status" value="1"/>
</dbReference>
<comment type="caution">
    <text evidence="2">The sequence shown here is derived from an EMBL/GenBank/DDBJ whole genome shotgun (WGS) entry which is preliminary data.</text>
</comment>
<dbReference type="AlphaFoldDB" id="A0A5C8HPD5"/>
<dbReference type="RefSeq" id="WP_147825788.1">
    <property type="nucleotide sequence ID" value="NZ_BAAARG010000002.1"/>
</dbReference>
<dbReference type="Proteomes" id="UP000321196">
    <property type="component" value="Unassembled WGS sequence"/>
</dbReference>